<evidence type="ECO:0000256" key="5">
    <source>
        <dbReference type="SAM" id="Phobius"/>
    </source>
</evidence>
<evidence type="ECO:0000256" key="1">
    <source>
        <dbReference type="ARBA" id="ARBA00004370"/>
    </source>
</evidence>
<evidence type="ECO:0000256" key="2">
    <source>
        <dbReference type="ARBA" id="ARBA00022692"/>
    </source>
</evidence>
<dbReference type="Gene3D" id="1.20.120.550">
    <property type="entry name" value="Membrane associated eicosanoid/glutathione metabolism-like domain"/>
    <property type="match status" value="1"/>
</dbReference>
<feature type="transmembrane region" description="Helical" evidence="5">
    <location>
        <begin position="136"/>
        <end position="155"/>
    </location>
</feature>
<comment type="caution">
    <text evidence="6">The sequence shown here is derived from an EMBL/GenBank/DDBJ whole genome shotgun (WGS) entry which is preliminary data.</text>
</comment>
<evidence type="ECO:0000313" key="6">
    <source>
        <dbReference type="EMBL" id="KAK5581843.1"/>
    </source>
</evidence>
<dbReference type="AlphaFoldDB" id="A0AAN7U4M0"/>
<sequence>MTIKLAAVTGTYMGILGGYYLYLTINVIKERRNAQIAIGDGSSAIIQQLIESGKNANVSDYSSIDPSRYQSLVIAIRAHGNFNEFIPLVGVLSLINELHGAPAGLLHLVLGSFTAARIAHVHGLKAKQNIGLGRKVGAASTILTLSLASLGSFYFSNKELIHSLIGR</sequence>
<dbReference type="Proteomes" id="UP001344447">
    <property type="component" value="Unassembled WGS sequence"/>
</dbReference>
<accession>A0AAN7U4M0</accession>
<evidence type="ECO:0000256" key="3">
    <source>
        <dbReference type="ARBA" id="ARBA00022989"/>
    </source>
</evidence>
<evidence type="ECO:0000313" key="7">
    <source>
        <dbReference type="Proteomes" id="UP001344447"/>
    </source>
</evidence>
<gene>
    <name evidence="6" type="ORF">RB653_003423</name>
</gene>
<dbReference type="GO" id="GO:0016020">
    <property type="term" value="C:membrane"/>
    <property type="evidence" value="ECO:0007669"/>
    <property type="project" value="UniProtKB-SubCell"/>
</dbReference>
<proteinExistence type="predicted"/>
<keyword evidence="2 5" id="KW-0812">Transmembrane</keyword>
<comment type="subcellular location">
    <subcellularLocation>
        <location evidence="1">Membrane</location>
    </subcellularLocation>
</comment>
<dbReference type="EMBL" id="JAVFKY010000001">
    <property type="protein sequence ID" value="KAK5581843.1"/>
    <property type="molecule type" value="Genomic_DNA"/>
</dbReference>
<dbReference type="InterPro" id="IPR023352">
    <property type="entry name" value="MAPEG-like_dom_sf"/>
</dbReference>
<feature type="transmembrane region" description="Helical" evidence="5">
    <location>
        <begin position="6"/>
        <end position="23"/>
    </location>
</feature>
<reference evidence="6 7" key="1">
    <citation type="submission" date="2023-11" db="EMBL/GenBank/DDBJ databases">
        <title>Dfirmibasis_genome.</title>
        <authorList>
            <person name="Edelbroek B."/>
            <person name="Kjellin J."/>
            <person name="Jerlstrom-Hultqvist J."/>
            <person name="Soderbom F."/>
        </authorList>
    </citation>
    <scope>NUCLEOTIDE SEQUENCE [LARGE SCALE GENOMIC DNA]</scope>
    <source>
        <strain evidence="6 7">TNS-C-14</strain>
    </source>
</reference>
<dbReference type="SUPFAM" id="SSF161084">
    <property type="entry name" value="MAPEG domain-like"/>
    <property type="match status" value="1"/>
</dbReference>
<keyword evidence="7" id="KW-1185">Reference proteome</keyword>
<keyword evidence="3 5" id="KW-1133">Transmembrane helix</keyword>
<name>A0AAN7U4M0_9MYCE</name>
<dbReference type="PANTHER" id="PTHR35814">
    <property type="match status" value="1"/>
</dbReference>
<evidence type="ECO:0000256" key="4">
    <source>
        <dbReference type="ARBA" id="ARBA00023136"/>
    </source>
</evidence>
<keyword evidence="4 5" id="KW-0472">Membrane</keyword>
<organism evidence="6 7">
    <name type="scientific">Dictyostelium firmibasis</name>
    <dbReference type="NCBI Taxonomy" id="79012"/>
    <lineage>
        <taxon>Eukaryota</taxon>
        <taxon>Amoebozoa</taxon>
        <taxon>Evosea</taxon>
        <taxon>Eumycetozoa</taxon>
        <taxon>Dictyostelia</taxon>
        <taxon>Dictyosteliales</taxon>
        <taxon>Dictyosteliaceae</taxon>
        <taxon>Dictyostelium</taxon>
    </lineage>
</organism>
<dbReference type="PANTHER" id="PTHR35814:SF1">
    <property type="entry name" value="GLUTATHIONE S-TRANSFERASE-RELATED"/>
    <property type="match status" value="1"/>
</dbReference>
<dbReference type="InterPro" id="IPR001129">
    <property type="entry name" value="Membr-assoc_MAPEG"/>
</dbReference>
<protein>
    <submittedName>
        <fullName evidence="6">Uncharacterized protein</fullName>
    </submittedName>
</protein>
<dbReference type="Pfam" id="PF01124">
    <property type="entry name" value="MAPEG"/>
    <property type="match status" value="1"/>
</dbReference>